<evidence type="ECO:0000259" key="1">
    <source>
        <dbReference type="PROSITE" id="PS51766"/>
    </source>
</evidence>
<dbReference type="EMBL" id="UINC01096597">
    <property type="protein sequence ID" value="SVC53612.1"/>
    <property type="molecule type" value="Genomic_DNA"/>
</dbReference>
<dbReference type="InterPro" id="IPR011042">
    <property type="entry name" value="6-blade_b-propeller_TolB-like"/>
</dbReference>
<dbReference type="InterPro" id="IPR016134">
    <property type="entry name" value="Dockerin_dom"/>
</dbReference>
<name>A0A382N1I5_9ZZZZ</name>
<sequence length="267" mass="30086">LLGSHWDMIHQSPYSIGIAGEVDNIYWLFDGYHSTIVKYDFQEPHEHGGDNHYDGLVYRHDDVQVMREPGLSSHIDIDENTGWLYICDTGNQRLLRMNINSGQFAETLDTYGEYLEVYARMEGTEWEEIPSSGLIYPTGLDVYNGRLLISDYANGDIIIFDIDEDQPVELGKFETGLAEEVMGIKVSHDGSIWYVCTNANELHQVTTVLMGDIDGDGVYTLVDPSLCAYYLTGGFEIAPENLNSADVNYDNTIDIFDVLMISDLIPN</sequence>
<dbReference type="Gene3D" id="2.120.10.30">
    <property type="entry name" value="TolB, C-terminal domain"/>
    <property type="match status" value="1"/>
</dbReference>
<evidence type="ECO:0000313" key="2">
    <source>
        <dbReference type="EMBL" id="SVC53612.1"/>
    </source>
</evidence>
<feature type="non-terminal residue" evidence="2">
    <location>
        <position position="1"/>
    </location>
</feature>
<protein>
    <recommendedName>
        <fullName evidence="1">Dockerin domain-containing protein</fullName>
    </recommendedName>
</protein>
<dbReference type="InterPro" id="IPR002105">
    <property type="entry name" value="Dockerin_1_rpt"/>
</dbReference>
<dbReference type="GO" id="GO:0000272">
    <property type="term" value="P:polysaccharide catabolic process"/>
    <property type="evidence" value="ECO:0007669"/>
    <property type="project" value="InterPro"/>
</dbReference>
<dbReference type="Pfam" id="PF00404">
    <property type="entry name" value="Dockerin_1"/>
    <property type="match status" value="1"/>
</dbReference>
<dbReference type="PROSITE" id="PS51766">
    <property type="entry name" value="DOCKERIN"/>
    <property type="match status" value="1"/>
</dbReference>
<dbReference type="SUPFAM" id="SSF101898">
    <property type="entry name" value="NHL repeat"/>
    <property type="match status" value="1"/>
</dbReference>
<dbReference type="InterPro" id="IPR036439">
    <property type="entry name" value="Dockerin_dom_sf"/>
</dbReference>
<feature type="domain" description="Dockerin" evidence="1">
    <location>
        <begin position="206"/>
        <end position="267"/>
    </location>
</feature>
<organism evidence="2">
    <name type="scientific">marine metagenome</name>
    <dbReference type="NCBI Taxonomy" id="408172"/>
    <lineage>
        <taxon>unclassified sequences</taxon>
        <taxon>metagenomes</taxon>
        <taxon>ecological metagenomes</taxon>
    </lineage>
</organism>
<proteinExistence type="predicted"/>
<dbReference type="Gene3D" id="1.10.1330.10">
    <property type="entry name" value="Dockerin domain"/>
    <property type="match status" value="1"/>
</dbReference>
<dbReference type="GO" id="GO:0004553">
    <property type="term" value="F:hydrolase activity, hydrolyzing O-glycosyl compounds"/>
    <property type="evidence" value="ECO:0007669"/>
    <property type="project" value="InterPro"/>
</dbReference>
<reference evidence="2" key="1">
    <citation type="submission" date="2018-05" db="EMBL/GenBank/DDBJ databases">
        <authorList>
            <person name="Lanie J.A."/>
            <person name="Ng W.-L."/>
            <person name="Kazmierczak K.M."/>
            <person name="Andrzejewski T.M."/>
            <person name="Davidsen T.M."/>
            <person name="Wayne K.J."/>
            <person name="Tettelin H."/>
            <person name="Glass J.I."/>
            <person name="Rusch D."/>
            <person name="Podicherti R."/>
            <person name="Tsui H.-C.T."/>
            <person name="Winkler M.E."/>
        </authorList>
    </citation>
    <scope>NUCLEOTIDE SEQUENCE</scope>
</reference>
<dbReference type="AlphaFoldDB" id="A0A382N1I5"/>
<gene>
    <name evidence="2" type="ORF">METZ01_LOCUS306466</name>
</gene>
<dbReference type="CDD" id="cd14256">
    <property type="entry name" value="Dockerin_I"/>
    <property type="match status" value="1"/>
</dbReference>
<dbReference type="SUPFAM" id="SSF63446">
    <property type="entry name" value="Type I dockerin domain"/>
    <property type="match status" value="1"/>
</dbReference>
<accession>A0A382N1I5</accession>